<dbReference type="RefSeq" id="WP_281466267.1">
    <property type="nucleotide sequence ID" value="NZ_CP124535.1"/>
</dbReference>
<dbReference type="InterPro" id="IPR049382">
    <property type="entry name" value="FGGY_C_2"/>
</dbReference>
<feature type="domain" description="Carbohydrate kinase FGGY C-terminal" evidence="4">
    <location>
        <begin position="246"/>
        <end position="420"/>
    </location>
</feature>
<keyword evidence="6" id="KW-1185">Reference proteome</keyword>
<organism evidence="5 6">
    <name type="scientific">Fuscovulum ytuae</name>
    <dbReference type="NCBI Taxonomy" id="3042299"/>
    <lineage>
        <taxon>Bacteria</taxon>
        <taxon>Pseudomonadati</taxon>
        <taxon>Pseudomonadota</taxon>
        <taxon>Alphaproteobacteria</taxon>
        <taxon>Rhodobacterales</taxon>
        <taxon>Paracoccaceae</taxon>
        <taxon>Fuscovulum</taxon>
    </lineage>
</organism>
<evidence type="ECO:0000313" key="6">
    <source>
        <dbReference type="Proteomes" id="UP001230978"/>
    </source>
</evidence>
<dbReference type="Gene3D" id="3.30.420.40">
    <property type="match status" value="2"/>
</dbReference>
<dbReference type="Pfam" id="PF21546">
    <property type="entry name" value="FGGY_C_2"/>
    <property type="match status" value="1"/>
</dbReference>
<evidence type="ECO:0000313" key="5">
    <source>
        <dbReference type="EMBL" id="WGV16178.1"/>
    </source>
</evidence>
<sequence length="450" mass="47345">MARIAVLDIGKTNLKLAVVDLTARAEVAVITAPNRVLPGPPWPHFDVDAQWRFLIDGLRRMVVAHAIDGVTVTTHGACCALLDRDGNLAAPVLDYEHPGPDAQAAAYDALRPDFAETGSPRLPLGLNVGAQLHYMLALDLGLQDRIAHVVTWPQYWGFRLTGRMACDLSSLGCHTDLWNPSAGRWSTLPARLGLEGKMAPPQRPDAVLGVVSGLVQAETGLGPVPVRVGIHDSNASLLPHLLGRRPPFAVVSTGTWVISMAVGGRQVALDPARDTLVNVSAVGAPVPSARFMGGRDYEVMRPEGAVRAGPADAERVLAAGVMLLPSVTPGTGPFPQSAGRWTLEPATPEMREVALGYYLGLMTATCLDLIGAEGPVVVEGPMAANPWLRAMLAAATGRAVMASPAVTGTAIGAALLFHKGVLPDMAAPEPEAGDPRLAAYAARWRELAGR</sequence>
<evidence type="ECO:0000256" key="3">
    <source>
        <dbReference type="ARBA" id="ARBA00022777"/>
    </source>
</evidence>
<dbReference type="InterPro" id="IPR043129">
    <property type="entry name" value="ATPase_NBD"/>
</dbReference>
<dbReference type="GO" id="GO:0016301">
    <property type="term" value="F:kinase activity"/>
    <property type="evidence" value="ECO:0007669"/>
    <property type="project" value="UniProtKB-KW"/>
</dbReference>
<keyword evidence="3 5" id="KW-0418">Kinase</keyword>
<gene>
    <name evidence="5" type="ORF">QF092_18340</name>
</gene>
<dbReference type="PANTHER" id="PTHR43095:SF5">
    <property type="entry name" value="XYLULOSE KINASE"/>
    <property type="match status" value="1"/>
</dbReference>
<comment type="similarity">
    <text evidence="1">Belongs to the FGGY kinase family.</text>
</comment>
<evidence type="ECO:0000256" key="1">
    <source>
        <dbReference type="ARBA" id="ARBA00009156"/>
    </source>
</evidence>
<dbReference type="InterPro" id="IPR050406">
    <property type="entry name" value="FGGY_Carb_Kinase"/>
</dbReference>
<dbReference type="CDD" id="cd07772">
    <property type="entry name" value="ASKHA_NBD_FGGY_NaCK-like"/>
    <property type="match status" value="1"/>
</dbReference>
<dbReference type="EMBL" id="CP124535">
    <property type="protein sequence ID" value="WGV16178.1"/>
    <property type="molecule type" value="Genomic_DNA"/>
</dbReference>
<dbReference type="PANTHER" id="PTHR43095">
    <property type="entry name" value="SUGAR KINASE"/>
    <property type="match status" value="1"/>
</dbReference>
<dbReference type="Proteomes" id="UP001230978">
    <property type="component" value="Chromosome"/>
</dbReference>
<reference evidence="5 6" key="1">
    <citation type="submission" date="2023-04" db="EMBL/GenBank/DDBJ databases">
        <title>YMD61, complete Genome.</title>
        <authorList>
            <person name="Zhang J."/>
        </authorList>
    </citation>
    <scope>NUCLEOTIDE SEQUENCE [LARGE SCALE GENOMIC DNA]</scope>
    <source>
        <strain evidence="5 6">YMD61</strain>
    </source>
</reference>
<protein>
    <submittedName>
        <fullName evidence="5">Carbohydrate kinase</fullName>
    </submittedName>
</protein>
<dbReference type="SUPFAM" id="SSF53067">
    <property type="entry name" value="Actin-like ATPase domain"/>
    <property type="match status" value="2"/>
</dbReference>
<name>A0ABY8Q5P1_9RHOB</name>
<proteinExistence type="inferred from homology"/>
<keyword evidence="2" id="KW-0808">Transferase</keyword>
<evidence type="ECO:0000259" key="4">
    <source>
        <dbReference type="Pfam" id="PF21546"/>
    </source>
</evidence>
<accession>A0ABY8Q5P1</accession>
<evidence type="ECO:0000256" key="2">
    <source>
        <dbReference type="ARBA" id="ARBA00022679"/>
    </source>
</evidence>